<dbReference type="PANTHER" id="PTHR19307:SF14">
    <property type="entry name" value="TUMOR PROTEIN D52"/>
    <property type="match status" value="1"/>
</dbReference>
<evidence type="ECO:0000256" key="3">
    <source>
        <dbReference type="SAM" id="MobiDB-lite"/>
    </source>
</evidence>
<dbReference type="EnsemblMetazoa" id="tetur21g01870.1">
    <property type="protein sequence ID" value="tetur21g01870.1"/>
    <property type="gene ID" value="tetur21g01870"/>
</dbReference>
<dbReference type="HOGENOM" id="CLU_106887_1_0_1"/>
<dbReference type="OrthoDB" id="10000687at2759"/>
<proteinExistence type="inferred from homology"/>
<dbReference type="KEGG" id="tut:107367313"/>
<accession>T1KU26</accession>
<dbReference type="InterPro" id="IPR007327">
    <property type="entry name" value="TPD52"/>
</dbReference>
<organism evidence="4 5">
    <name type="scientific">Tetranychus urticae</name>
    <name type="common">Two-spotted spider mite</name>
    <dbReference type="NCBI Taxonomy" id="32264"/>
    <lineage>
        <taxon>Eukaryota</taxon>
        <taxon>Metazoa</taxon>
        <taxon>Ecdysozoa</taxon>
        <taxon>Arthropoda</taxon>
        <taxon>Chelicerata</taxon>
        <taxon>Arachnida</taxon>
        <taxon>Acari</taxon>
        <taxon>Acariformes</taxon>
        <taxon>Trombidiformes</taxon>
        <taxon>Prostigmata</taxon>
        <taxon>Eleutherengona</taxon>
        <taxon>Raphignathae</taxon>
        <taxon>Tetranychoidea</taxon>
        <taxon>Tetranychidae</taxon>
        <taxon>Tetranychus</taxon>
    </lineage>
</organism>
<evidence type="ECO:0000256" key="1">
    <source>
        <dbReference type="ARBA" id="ARBA00005702"/>
    </source>
</evidence>
<evidence type="ECO:0000256" key="2">
    <source>
        <dbReference type="ARBA" id="ARBA00023054"/>
    </source>
</evidence>
<dbReference type="eggNOG" id="KOG4010">
    <property type="taxonomic scope" value="Eukaryota"/>
</dbReference>
<dbReference type="AlphaFoldDB" id="T1KU26"/>
<reference evidence="5" key="1">
    <citation type="submission" date="2011-08" db="EMBL/GenBank/DDBJ databases">
        <authorList>
            <person name="Rombauts S."/>
        </authorList>
    </citation>
    <scope>NUCLEOTIDE SEQUENCE</scope>
    <source>
        <strain evidence="5">London</strain>
    </source>
</reference>
<comment type="similarity">
    <text evidence="1">Belongs to the TPD52 family.</text>
</comment>
<evidence type="ECO:0000313" key="5">
    <source>
        <dbReference type="Proteomes" id="UP000015104"/>
    </source>
</evidence>
<dbReference type="STRING" id="32264.T1KU26"/>
<dbReference type="OMA" id="MEAQARX"/>
<dbReference type="Proteomes" id="UP000015104">
    <property type="component" value="Unassembled WGS sequence"/>
</dbReference>
<dbReference type="PANTHER" id="PTHR19307">
    <property type="entry name" value="TUMOR PROTEIN D52"/>
    <property type="match status" value="1"/>
</dbReference>
<keyword evidence="5" id="KW-1185">Reference proteome</keyword>
<keyword evidence="2" id="KW-0175">Coiled coil</keyword>
<sequence length="211" mass="23038">MSKGMSQSDSTFYNASDDTFDVSSDSNLADYANMDPEQKAALEEEWRTELARTEEEIQTLRQVLSSKLRHASELKKKLGISVWREFRDDIGQGVKSIQESTASGFGILSAPTSAYQKTTETVKTVGERTTSVLGSLGGSVARKLGEVKNSNAFKSFEERVVSATGNLKDRMTGSRSNSTNSFEDALNSERRTSQTATPATTPTIPEDKSLS</sequence>
<evidence type="ECO:0008006" key="6">
    <source>
        <dbReference type="Google" id="ProtNLM"/>
    </source>
</evidence>
<protein>
    <recommendedName>
        <fullName evidence="6">Tumor protein D54</fullName>
    </recommendedName>
</protein>
<evidence type="ECO:0000313" key="4">
    <source>
        <dbReference type="EnsemblMetazoa" id="tetur21g01870.1"/>
    </source>
</evidence>
<reference evidence="4" key="2">
    <citation type="submission" date="2015-06" db="UniProtKB">
        <authorList>
            <consortium name="EnsemblMetazoa"/>
        </authorList>
    </citation>
    <scope>IDENTIFICATION</scope>
</reference>
<dbReference type="Pfam" id="PF04201">
    <property type="entry name" value="TPD52"/>
    <property type="match status" value="1"/>
</dbReference>
<feature type="compositionally biased region" description="Polar residues" evidence="3">
    <location>
        <begin position="173"/>
        <end position="182"/>
    </location>
</feature>
<dbReference type="GO" id="GO:0005737">
    <property type="term" value="C:cytoplasm"/>
    <property type="evidence" value="ECO:0007669"/>
    <property type="project" value="TreeGrafter"/>
</dbReference>
<name>T1KU26_TETUR</name>
<dbReference type="EMBL" id="CAEY01000548">
    <property type="status" value="NOT_ANNOTATED_CDS"/>
    <property type="molecule type" value="Genomic_DNA"/>
</dbReference>
<feature type="region of interest" description="Disordered" evidence="3">
    <location>
        <begin position="165"/>
        <end position="211"/>
    </location>
</feature>
<gene>
    <name evidence="4" type="primary">107367313</name>
</gene>